<dbReference type="InterPro" id="IPR000917">
    <property type="entry name" value="Sulfatase_N"/>
</dbReference>
<evidence type="ECO:0000256" key="2">
    <source>
        <dbReference type="ARBA" id="ARBA00022801"/>
    </source>
</evidence>
<keyword evidence="6" id="KW-1185">Reference proteome</keyword>
<keyword evidence="3" id="KW-0732">Signal</keyword>
<dbReference type="Pfam" id="PF02368">
    <property type="entry name" value="Big_2"/>
    <property type="match status" value="1"/>
</dbReference>
<accession>A0ABV1RED1</accession>
<dbReference type="InterPro" id="IPR017850">
    <property type="entry name" value="Alkaline_phosphatase_core_sf"/>
</dbReference>
<gene>
    <name evidence="5" type="ORF">ABS311_05155</name>
</gene>
<evidence type="ECO:0000259" key="4">
    <source>
        <dbReference type="SMART" id="SM00635"/>
    </source>
</evidence>
<dbReference type="PANTHER" id="PTHR42693">
    <property type="entry name" value="ARYLSULFATASE FAMILY MEMBER"/>
    <property type="match status" value="1"/>
</dbReference>
<protein>
    <submittedName>
        <fullName evidence="5">Sulfatase-like hydrolase/transferase</fullName>
    </submittedName>
</protein>
<dbReference type="RefSeq" id="WP_350400937.1">
    <property type="nucleotide sequence ID" value="NZ_JBELOE010000102.1"/>
</dbReference>
<sequence length="622" mass="70664">MKKILSLICTAALLAACSQNSADHQFADKKLKNEQTKPAEYQAQWQSPLVKAGKQPNVVLILIDDLSHYGMTTYGSNIIRSARGQFEDMTFATPNIDELARTGLRVENAFAHPICENTRIALMSGKQNDRNYLKPKSQHHSDITFGDIFKRAGYTTGMYGKWKQTRGTQQIPGEKYISEFGWDDYLAFDVVTEGQRFINPNLVENGTITNYEGRTDVDPETGRRWYGPDMYNRAALKFIEQNQQNPFFLYYPMALVHDDHKPTPDTKPNSLFDNFDETPHSRNGHTGDDPKYIVDMIEYTDKLIGKVVDKLNELNLREETLIIVMGDNGTKEIFHHVMPDGSVYPARKGGNADTGLHVGMVVNQPGTVPAANQQNNADSVRSYDGLTYLTDVLPTMLEATGIPVPEETKPDGISFWPQIMGKNSEHRSHIYSWYIGNGVYDEINDPRKIRFAFDKNFKYYGPSVYYPQGRFFDLRTDRYETQGERFVELRFGVRRYSGLDLQNLTPEQYDAMLRLKSVVDARQIKAVTDVKIIADKKVMSVGETFDIDAQVYPLNATRDGVIWHSSDPSIASINKFGEITAHQKGQVEISVYSWHDAKPMADNRKVEFLTQGVQDKITIQVH</sequence>
<dbReference type="CDD" id="cd16151">
    <property type="entry name" value="sulfatase_like"/>
    <property type="match status" value="1"/>
</dbReference>
<feature type="domain" description="BIG2" evidence="4">
    <location>
        <begin position="526"/>
        <end position="620"/>
    </location>
</feature>
<dbReference type="InterPro" id="IPR050738">
    <property type="entry name" value="Sulfatase"/>
</dbReference>
<dbReference type="Pfam" id="PF00884">
    <property type="entry name" value="Sulfatase"/>
    <property type="match status" value="1"/>
</dbReference>
<dbReference type="Proteomes" id="UP001467690">
    <property type="component" value="Unassembled WGS sequence"/>
</dbReference>
<evidence type="ECO:0000313" key="6">
    <source>
        <dbReference type="Proteomes" id="UP001467690"/>
    </source>
</evidence>
<dbReference type="SUPFAM" id="SSF53649">
    <property type="entry name" value="Alkaline phosphatase-like"/>
    <property type="match status" value="1"/>
</dbReference>
<dbReference type="PANTHER" id="PTHR42693:SF53">
    <property type="entry name" value="ENDO-4-O-SULFATASE"/>
    <property type="match status" value="1"/>
</dbReference>
<dbReference type="SMART" id="SM00635">
    <property type="entry name" value="BID_2"/>
    <property type="match status" value="1"/>
</dbReference>
<comment type="similarity">
    <text evidence="1">Belongs to the sulfatase family.</text>
</comment>
<feature type="signal peptide" evidence="3">
    <location>
        <begin position="1"/>
        <end position="22"/>
    </location>
</feature>
<evidence type="ECO:0000256" key="3">
    <source>
        <dbReference type="SAM" id="SignalP"/>
    </source>
</evidence>
<name>A0ABV1RED1_9ALTE</name>
<dbReference type="Gene3D" id="3.40.720.10">
    <property type="entry name" value="Alkaline Phosphatase, subunit A"/>
    <property type="match status" value="1"/>
</dbReference>
<reference evidence="5 6" key="1">
    <citation type="submission" date="2024-06" db="EMBL/GenBank/DDBJ databases">
        <authorList>
            <person name="Chen R.Y."/>
        </authorList>
    </citation>
    <scope>NUCLEOTIDE SEQUENCE [LARGE SCALE GENOMIC DNA]</scope>
    <source>
        <strain evidence="5 6">D2</strain>
    </source>
</reference>
<evidence type="ECO:0000313" key="5">
    <source>
        <dbReference type="EMBL" id="MER2491267.1"/>
    </source>
</evidence>
<proteinExistence type="inferred from homology"/>
<keyword evidence="2" id="KW-0378">Hydrolase</keyword>
<dbReference type="InterPro" id="IPR008964">
    <property type="entry name" value="Invasin/intimin_cell_adhesion"/>
</dbReference>
<dbReference type="EMBL" id="JBELOE010000102">
    <property type="protein sequence ID" value="MER2491267.1"/>
    <property type="molecule type" value="Genomic_DNA"/>
</dbReference>
<feature type="chain" id="PRO_5045453625" evidence="3">
    <location>
        <begin position="23"/>
        <end position="622"/>
    </location>
</feature>
<dbReference type="SUPFAM" id="SSF49373">
    <property type="entry name" value="Invasin/intimin cell-adhesion fragments"/>
    <property type="match status" value="1"/>
</dbReference>
<evidence type="ECO:0000256" key="1">
    <source>
        <dbReference type="ARBA" id="ARBA00008779"/>
    </source>
</evidence>
<organism evidence="5 6">
    <name type="scientific">Catenovulum sediminis</name>
    <dbReference type="NCBI Taxonomy" id="1740262"/>
    <lineage>
        <taxon>Bacteria</taxon>
        <taxon>Pseudomonadati</taxon>
        <taxon>Pseudomonadota</taxon>
        <taxon>Gammaproteobacteria</taxon>
        <taxon>Alteromonadales</taxon>
        <taxon>Alteromonadaceae</taxon>
        <taxon>Catenovulum</taxon>
    </lineage>
</organism>
<dbReference type="Gene3D" id="2.60.40.1080">
    <property type="match status" value="1"/>
</dbReference>
<dbReference type="InterPro" id="IPR003343">
    <property type="entry name" value="Big_2"/>
</dbReference>
<dbReference type="PROSITE" id="PS51257">
    <property type="entry name" value="PROKAR_LIPOPROTEIN"/>
    <property type="match status" value="1"/>
</dbReference>
<comment type="caution">
    <text evidence="5">The sequence shown here is derived from an EMBL/GenBank/DDBJ whole genome shotgun (WGS) entry which is preliminary data.</text>
</comment>